<evidence type="ECO:0000313" key="2">
    <source>
        <dbReference type="EMBL" id="KRR01594.1"/>
    </source>
</evidence>
<protein>
    <recommendedName>
        <fullName evidence="1">HTH cro/C1-type domain-containing protein</fullName>
    </recommendedName>
</protein>
<name>A0A0R3L1T3_9BRAD</name>
<dbReference type="STRING" id="280332.CQ12_31185"/>
<reference evidence="2 3" key="1">
    <citation type="submission" date="2014-03" db="EMBL/GenBank/DDBJ databases">
        <title>Bradyrhizobium valentinum sp. nov., isolated from effective nodules of Lupinus mariae-josephae, a lupine endemic of basic-lime soils in Eastern Spain.</title>
        <authorList>
            <person name="Duran D."/>
            <person name="Rey L."/>
            <person name="Navarro A."/>
            <person name="Busquets A."/>
            <person name="Imperial J."/>
            <person name="Ruiz-Argueso T."/>
        </authorList>
    </citation>
    <scope>NUCLEOTIDE SEQUENCE [LARGE SCALE GENOMIC DNA]</scope>
    <source>
        <strain evidence="2 3">PAC68</strain>
    </source>
</reference>
<dbReference type="GO" id="GO:0003677">
    <property type="term" value="F:DNA binding"/>
    <property type="evidence" value="ECO:0007669"/>
    <property type="project" value="InterPro"/>
</dbReference>
<keyword evidence="3" id="KW-1185">Reference proteome</keyword>
<evidence type="ECO:0000259" key="1">
    <source>
        <dbReference type="PROSITE" id="PS50943"/>
    </source>
</evidence>
<dbReference type="Proteomes" id="UP000050863">
    <property type="component" value="Unassembled WGS sequence"/>
</dbReference>
<feature type="domain" description="HTH cro/C1-type" evidence="1">
    <location>
        <begin position="33"/>
        <end position="88"/>
    </location>
</feature>
<dbReference type="Gene3D" id="1.10.260.40">
    <property type="entry name" value="lambda repressor-like DNA-binding domains"/>
    <property type="match status" value="1"/>
</dbReference>
<dbReference type="PROSITE" id="PS50943">
    <property type="entry name" value="HTH_CROC1"/>
    <property type="match status" value="1"/>
</dbReference>
<organism evidence="2 3">
    <name type="scientific">Bradyrhizobium jicamae</name>
    <dbReference type="NCBI Taxonomy" id="280332"/>
    <lineage>
        <taxon>Bacteria</taxon>
        <taxon>Pseudomonadati</taxon>
        <taxon>Pseudomonadota</taxon>
        <taxon>Alphaproteobacteria</taxon>
        <taxon>Hyphomicrobiales</taxon>
        <taxon>Nitrobacteraceae</taxon>
        <taxon>Bradyrhizobium</taxon>
    </lineage>
</organism>
<proteinExistence type="predicted"/>
<dbReference type="EMBL" id="LLXZ01000163">
    <property type="protein sequence ID" value="KRR01594.1"/>
    <property type="molecule type" value="Genomic_DNA"/>
</dbReference>
<dbReference type="RefSeq" id="WP_057838486.1">
    <property type="nucleotide sequence ID" value="NZ_LLXZ01000163.1"/>
</dbReference>
<accession>A0A0R3L1T3</accession>
<dbReference type="SMART" id="SM00530">
    <property type="entry name" value="HTH_XRE"/>
    <property type="match status" value="1"/>
</dbReference>
<dbReference type="AlphaFoldDB" id="A0A0R3L1T3"/>
<dbReference type="SUPFAM" id="SSF47413">
    <property type="entry name" value="lambda repressor-like DNA-binding domains"/>
    <property type="match status" value="1"/>
</dbReference>
<sequence>MKRVKHQEVFAERPAGKAVPEAKQLRKLAGDWLKQRRADAELSQADLAARLGLKYYTFISQVENGFSRVPTEIMGAWANELGIEQAAFAKHLLMYYEPELHRLLFGAESK</sequence>
<comment type="caution">
    <text evidence="2">The sequence shown here is derived from an EMBL/GenBank/DDBJ whole genome shotgun (WGS) entry which is preliminary data.</text>
</comment>
<dbReference type="CDD" id="cd00093">
    <property type="entry name" value="HTH_XRE"/>
    <property type="match status" value="1"/>
</dbReference>
<dbReference type="Pfam" id="PF01381">
    <property type="entry name" value="HTH_3"/>
    <property type="match status" value="1"/>
</dbReference>
<dbReference type="OrthoDB" id="5462911at2"/>
<gene>
    <name evidence="2" type="ORF">CQ12_31185</name>
</gene>
<dbReference type="InterPro" id="IPR010982">
    <property type="entry name" value="Lambda_DNA-bd_dom_sf"/>
</dbReference>
<dbReference type="InterPro" id="IPR001387">
    <property type="entry name" value="Cro/C1-type_HTH"/>
</dbReference>
<evidence type="ECO:0000313" key="3">
    <source>
        <dbReference type="Proteomes" id="UP000050863"/>
    </source>
</evidence>